<dbReference type="PANTHER" id="PTHR30026:SF20">
    <property type="entry name" value="OUTER MEMBRANE PROTEIN TOLC"/>
    <property type="match status" value="1"/>
</dbReference>
<keyword evidence="3" id="KW-0813">Transport</keyword>
<dbReference type="SUPFAM" id="SSF56954">
    <property type="entry name" value="Outer membrane efflux proteins (OEP)"/>
    <property type="match status" value="1"/>
</dbReference>
<evidence type="ECO:0000256" key="5">
    <source>
        <dbReference type="ARBA" id="ARBA00022692"/>
    </source>
</evidence>
<organism evidence="9 10">
    <name type="scientific">Mucilaginibacter sabulilitoris</name>
    <dbReference type="NCBI Taxonomy" id="1173583"/>
    <lineage>
        <taxon>Bacteria</taxon>
        <taxon>Pseudomonadati</taxon>
        <taxon>Bacteroidota</taxon>
        <taxon>Sphingobacteriia</taxon>
        <taxon>Sphingobacteriales</taxon>
        <taxon>Sphingobacteriaceae</taxon>
        <taxon>Mucilaginibacter</taxon>
    </lineage>
</organism>
<evidence type="ECO:0000256" key="3">
    <source>
        <dbReference type="ARBA" id="ARBA00022448"/>
    </source>
</evidence>
<evidence type="ECO:0000313" key="9">
    <source>
        <dbReference type="EMBL" id="WPU92004.1"/>
    </source>
</evidence>
<feature type="chain" id="PRO_5046095295" evidence="8">
    <location>
        <begin position="21"/>
        <end position="421"/>
    </location>
</feature>
<dbReference type="Proteomes" id="UP001324380">
    <property type="component" value="Chromosome"/>
</dbReference>
<evidence type="ECO:0000256" key="6">
    <source>
        <dbReference type="ARBA" id="ARBA00023136"/>
    </source>
</evidence>
<gene>
    <name evidence="9" type="ORF">SNE25_22045</name>
</gene>
<reference evidence="9 10" key="1">
    <citation type="submission" date="2023-11" db="EMBL/GenBank/DDBJ databases">
        <title>Analysis of the Genomes of Mucilaginibacter gossypii cycad 4 and M. sabulilitoris SNA2: microbes with the potential for plant growth promotion.</title>
        <authorList>
            <person name="Hirsch A.M."/>
            <person name="Humm E."/>
            <person name="Rubbi M."/>
            <person name="Del Vecchio G."/>
            <person name="Ha S.M."/>
            <person name="Pellegrini M."/>
            <person name="Gunsalus R.P."/>
        </authorList>
    </citation>
    <scope>NUCLEOTIDE SEQUENCE [LARGE SCALE GENOMIC DNA]</scope>
    <source>
        <strain evidence="9 10">SNA2</strain>
    </source>
</reference>
<name>A0ABZ0TGV8_9SPHI</name>
<keyword evidence="10" id="KW-1185">Reference proteome</keyword>
<dbReference type="RefSeq" id="WP_321561170.1">
    <property type="nucleotide sequence ID" value="NZ_CP139558.1"/>
</dbReference>
<keyword evidence="4" id="KW-1134">Transmembrane beta strand</keyword>
<dbReference type="InterPro" id="IPR051906">
    <property type="entry name" value="TolC-like"/>
</dbReference>
<keyword evidence="8" id="KW-0732">Signal</keyword>
<sequence length="421" mass="47218">MNKLFFLCVFQLLAISYSRAQSVSQLSLNDCYTLAKQNYPLIQQRELIAKTADYTIDNIQKGYLPQLNINGQATYQSAVTEIPIKLPNANIPVISKDQYKFYGEINQVVYDGGVLGQQKQLEKGNAAIEQQQLETTLYQLKERINQLYFGVLLIDEQVKQNELLIKNLQLGLNKVQASIKNGTAFKSNGDVIRADLLKTKQHTIELQASRKAYTDMLGLFTGKTIDSQTILAKPDGVIASKQINRPELQVYDEQAKNLDVQNKMITAKALPKLNAFFQGGMGRPALNMLSGGADAYYIGGIKLTWSPSAFYTVKKERAIINISRKNLGVQKETFLFNTSLTVKQQDGEIDKYQQLLASDNEIIDLRDKVKTSAMAQLENGVINGNDFLSEVNAEDQARQNKILHEIQLLMAQYNQKTTTGN</sequence>
<evidence type="ECO:0000256" key="4">
    <source>
        <dbReference type="ARBA" id="ARBA00022452"/>
    </source>
</evidence>
<protein>
    <submittedName>
        <fullName evidence="9">TolC family protein</fullName>
    </submittedName>
</protein>
<keyword evidence="7" id="KW-0998">Cell outer membrane</keyword>
<keyword evidence="6" id="KW-0472">Membrane</keyword>
<proteinExistence type="inferred from homology"/>
<evidence type="ECO:0000256" key="1">
    <source>
        <dbReference type="ARBA" id="ARBA00004442"/>
    </source>
</evidence>
<evidence type="ECO:0000256" key="8">
    <source>
        <dbReference type="SAM" id="SignalP"/>
    </source>
</evidence>
<feature type="signal peptide" evidence="8">
    <location>
        <begin position="1"/>
        <end position="20"/>
    </location>
</feature>
<evidence type="ECO:0000256" key="2">
    <source>
        <dbReference type="ARBA" id="ARBA00007613"/>
    </source>
</evidence>
<dbReference type="Pfam" id="PF02321">
    <property type="entry name" value="OEP"/>
    <property type="match status" value="1"/>
</dbReference>
<dbReference type="InterPro" id="IPR003423">
    <property type="entry name" value="OMP_efflux"/>
</dbReference>
<dbReference type="Gene3D" id="1.20.1600.10">
    <property type="entry name" value="Outer membrane efflux proteins (OEP)"/>
    <property type="match status" value="1"/>
</dbReference>
<dbReference type="PANTHER" id="PTHR30026">
    <property type="entry name" value="OUTER MEMBRANE PROTEIN TOLC"/>
    <property type="match status" value="1"/>
</dbReference>
<evidence type="ECO:0000256" key="7">
    <source>
        <dbReference type="ARBA" id="ARBA00023237"/>
    </source>
</evidence>
<evidence type="ECO:0000313" key="10">
    <source>
        <dbReference type="Proteomes" id="UP001324380"/>
    </source>
</evidence>
<comment type="similarity">
    <text evidence="2">Belongs to the outer membrane factor (OMF) (TC 1.B.17) family.</text>
</comment>
<accession>A0ABZ0TGV8</accession>
<keyword evidence="5" id="KW-0812">Transmembrane</keyword>
<dbReference type="EMBL" id="CP139558">
    <property type="protein sequence ID" value="WPU92004.1"/>
    <property type="molecule type" value="Genomic_DNA"/>
</dbReference>
<comment type="subcellular location">
    <subcellularLocation>
        <location evidence="1">Cell outer membrane</location>
    </subcellularLocation>
</comment>